<accession>A0A6I4YNB9</accession>
<dbReference type="RefSeq" id="WP_160981502.1">
    <property type="nucleotide sequence ID" value="NZ_WVHK01000087.1"/>
</dbReference>
<organism evidence="1 2">
    <name type="scientific">Deinococcus xianganensis</name>
    <dbReference type="NCBI Taxonomy" id="1507289"/>
    <lineage>
        <taxon>Bacteria</taxon>
        <taxon>Thermotogati</taxon>
        <taxon>Deinococcota</taxon>
        <taxon>Deinococci</taxon>
        <taxon>Deinococcales</taxon>
        <taxon>Deinococcaceae</taxon>
        <taxon>Deinococcus</taxon>
    </lineage>
</organism>
<dbReference type="Proteomes" id="UP000430519">
    <property type="component" value="Unassembled WGS sequence"/>
</dbReference>
<proteinExistence type="predicted"/>
<reference evidence="1 2" key="1">
    <citation type="submission" date="2019-11" db="EMBL/GenBank/DDBJ databases">
        <title>Genome sequence of Deinococcus xianganensis Y35, AI-2 producing algicidal bacterium, isolated from lake water.</title>
        <authorList>
            <person name="Li Y."/>
        </authorList>
    </citation>
    <scope>NUCLEOTIDE SEQUENCE [LARGE SCALE GENOMIC DNA]</scope>
    <source>
        <strain evidence="1 2">Y35</strain>
    </source>
</reference>
<gene>
    <name evidence="1" type="ORF">GLX28_16945</name>
</gene>
<comment type="caution">
    <text evidence="1">The sequence shown here is derived from an EMBL/GenBank/DDBJ whole genome shotgun (WGS) entry which is preliminary data.</text>
</comment>
<dbReference type="AlphaFoldDB" id="A0A6I4YNB9"/>
<name>A0A6I4YNB9_9DEIO</name>
<evidence type="ECO:0000313" key="1">
    <source>
        <dbReference type="EMBL" id="MXV21314.1"/>
    </source>
</evidence>
<dbReference type="EMBL" id="WVHK01000087">
    <property type="protein sequence ID" value="MXV21314.1"/>
    <property type="molecule type" value="Genomic_DNA"/>
</dbReference>
<evidence type="ECO:0000313" key="2">
    <source>
        <dbReference type="Proteomes" id="UP000430519"/>
    </source>
</evidence>
<protein>
    <submittedName>
        <fullName evidence="1">Uncharacterized protein</fullName>
    </submittedName>
</protein>
<sequence>MSKYPQTREEYRAAIMFQIYQLVQAVEADDPGEYNNTQWVARNLHNDVREYFNADRWRPRPIYDGIRARVPLETPLSLLITYHREHDHDNARFVQGRLVEISPVYQPRDGAMFKIIPKGCRNPRTYSYHAGWGASLTIWPGHVPQTGKVGVKPLYDHEAQR</sequence>
<keyword evidence="2" id="KW-1185">Reference proteome</keyword>